<gene>
    <name evidence="10" type="ordered locus">Sfum_3901</name>
</gene>
<evidence type="ECO:0000256" key="7">
    <source>
        <dbReference type="ARBA" id="ARBA00022970"/>
    </source>
</evidence>
<evidence type="ECO:0000259" key="9">
    <source>
        <dbReference type="PROSITE" id="PS50893"/>
    </source>
</evidence>
<dbReference type="eggNOG" id="COG1126">
    <property type="taxonomic scope" value="Bacteria"/>
</dbReference>
<dbReference type="GO" id="GO:0005886">
    <property type="term" value="C:plasma membrane"/>
    <property type="evidence" value="ECO:0007669"/>
    <property type="project" value="UniProtKB-SubCell"/>
</dbReference>
<dbReference type="PANTHER" id="PTHR43166:SF9">
    <property type="entry name" value="GLUTAMATE_ASPARTATE IMPORT ATP-BINDING PROTEIN GLTL"/>
    <property type="match status" value="1"/>
</dbReference>
<dbReference type="InterPro" id="IPR027417">
    <property type="entry name" value="P-loop_NTPase"/>
</dbReference>
<dbReference type="EMBL" id="CP000478">
    <property type="protein sequence ID" value="ABK19570.1"/>
    <property type="molecule type" value="Genomic_DNA"/>
</dbReference>
<evidence type="ECO:0000313" key="10">
    <source>
        <dbReference type="EMBL" id="ABK19570.1"/>
    </source>
</evidence>
<dbReference type="InterPro" id="IPR017871">
    <property type="entry name" value="ABC_transporter-like_CS"/>
</dbReference>
<evidence type="ECO:0000256" key="3">
    <source>
        <dbReference type="ARBA" id="ARBA00022448"/>
    </source>
</evidence>
<keyword evidence="4" id="KW-1003">Cell membrane</keyword>
<keyword evidence="11" id="KW-1185">Reference proteome</keyword>
<dbReference type="KEGG" id="sfu:Sfum_3901"/>
<dbReference type="PIRSF" id="PIRSF039085">
    <property type="entry name" value="ABC_ATPase_HisP"/>
    <property type="match status" value="1"/>
</dbReference>
<evidence type="ECO:0000256" key="2">
    <source>
        <dbReference type="ARBA" id="ARBA00005417"/>
    </source>
</evidence>
<reference evidence="10 11" key="1">
    <citation type="submission" date="2006-10" db="EMBL/GenBank/DDBJ databases">
        <title>Complete sequence of Syntrophobacter fumaroxidans MPOB.</title>
        <authorList>
            <consortium name="US DOE Joint Genome Institute"/>
            <person name="Copeland A."/>
            <person name="Lucas S."/>
            <person name="Lapidus A."/>
            <person name="Barry K."/>
            <person name="Detter J.C."/>
            <person name="Glavina del Rio T."/>
            <person name="Hammon N."/>
            <person name="Israni S."/>
            <person name="Pitluck S."/>
            <person name="Goltsman E.G."/>
            <person name="Martinez M."/>
            <person name="Schmutz J."/>
            <person name="Larimer F."/>
            <person name="Land M."/>
            <person name="Hauser L."/>
            <person name="Kyrpides N."/>
            <person name="Kim E."/>
            <person name="Boone D.R."/>
            <person name="Brockman F."/>
            <person name="Culley D."/>
            <person name="Ferry J."/>
            <person name="Gunsalus R."/>
            <person name="McInerney M.J."/>
            <person name="Morrison M."/>
            <person name="Plugge C."/>
            <person name="Rohlin L."/>
            <person name="Scholten J."/>
            <person name="Sieber J."/>
            <person name="Stams A.J.M."/>
            <person name="Worm P."/>
            <person name="Henstra A.M."/>
            <person name="Richardson P."/>
        </authorList>
    </citation>
    <scope>NUCLEOTIDE SEQUENCE [LARGE SCALE GENOMIC DNA]</scope>
    <source>
        <strain evidence="11">DSM 10017 / MPOB</strain>
    </source>
</reference>
<dbReference type="RefSeq" id="WP_011700686.1">
    <property type="nucleotide sequence ID" value="NC_008554.1"/>
</dbReference>
<feature type="domain" description="ABC transporter" evidence="9">
    <location>
        <begin position="9"/>
        <end position="244"/>
    </location>
</feature>
<keyword evidence="6" id="KW-0067">ATP-binding</keyword>
<dbReference type="PROSITE" id="PS00211">
    <property type="entry name" value="ABC_TRANSPORTER_1"/>
    <property type="match status" value="1"/>
</dbReference>
<dbReference type="InterPro" id="IPR050086">
    <property type="entry name" value="MetN_ABC_transporter-like"/>
</dbReference>
<keyword evidence="3" id="KW-0813">Transport</keyword>
<dbReference type="SMART" id="SM00382">
    <property type="entry name" value="AAA"/>
    <property type="match status" value="1"/>
</dbReference>
<evidence type="ECO:0000256" key="6">
    <source>
        <dbReference type="ARBA" id="ARBA00022840"/>
    </source>
</evidence>
<evidence type="ECO:0000256" key="1">
    <source>
        <dbReference type="ARBA" id="ARBA00004202"/>
    </source>
</evidence>
<dbReference type="Pfam" id="PF00005">
    <property type="entry name" value="ABC_tran"/>
    <property type="match status" value="1"/>
</dbReference>
<dbReference type="InterPro" id="IPR030679">
    <property type="entry name" value="ABC_ATPase_HisP-typ"/>
</dbReference>
<dbReference type="Proteomes" id="UP000001784">
    <property type="component" value="Chromosome"/>
</dbReference>
<dbReference type="HOGENOM" id="CLU_000604_1_22_7"/>
<protein>
    <submittedName>
        <fullName evidence="10">ABC transporter related</fullName>
    </submittedName>
</protein>
<dbReference type="InterPro" id="IPR003439">
    <property type="entry name" value="ABC_transporter-like_ATP-bd"/>
</dbReference>
<dbReference type="GO" id="GO:0016887">
    <property type="term" value="F:ATP hydrolysis activity"/>
    <property type="evidence" value="ECO:0007669"/>
    <property type="project" value="InterPro"/>
</dbReference>
<dbReference type="AlphaFoldDB" id="A0LQ68"/>
<dbReference type="PROSITE" id="PS50893">
    <property type="entry name" value="ABC_TRANSPORTER_2"/>
    <property type="match status" value="1"/>
</dbReference>
<evidence type="ECO:0000256" key="5">
    <source>
        <dbReference type="ARBA" id="ARBA00022741"/>
    </source>
</evidence>
<keyword evidence="7" id="KW-0029">Amino-acid transport</keyword>
<dbReference type="STRING" id="335543.Sfum_3901"/>
<keyword evidence="8" id="KW-0472">Membrane</keyword>
<accession>A0LQ68</accession>
<dbReference type="Gene3D" id="3.40.50.300">
    <property type="entry name" value="P-loop containing nucleotide triphosphate hydrolases"/>
    <property type="match status" value="1"/>
</dbReference>
<dbReference type="PANTHER" id="PTHR43166">
    <property type="entry name" value="AMINO ACID IMPORT ATP-BINDING PROTEIN"/>
    <property type="match status" value="1"/>
</dbReference>
<evidence type="ECO:0000256" key="4">
    <source>
        <dbReference type="ARBA" id="ARBA00022475"/>
    </source>
</evidence>
<dbReference type="GO" id="GO:0005524">
    <property type="term" value="F:ATP binding"/>
    <property type="evidence" value="ECO:0007669"/>
    <property type="project" value="UniProtKB-KW"/>
</dbReference>
<dbReference type="GO" id="GO:0015424">
    <property type="term" value="F:ABC-type amino acid transporter activity"/>
    <property type="evidence" value="ECO:0007669"/>
    <property type="project" value="InterPro"/>
</dbReference>
<proteinExistence type="inferred from homology"/>
<dbReference type="InParanoid" id="A0LQ68"/>
<dbReference type="SUPFAM" id="SSF52540">
    <property type="entry name" value="P-loop containing nucleoside triphosphate hydrolases"/>
    <property type="match status" value="1"/>
</dbReference>
<keyword evidence="5" id="KW-0547">Nucleotide-binding</keyword>
<sequence>MQTENDPILLVENVRKSYGNRDILRGVSLAIRKGELKVLIGPSGAGKSTLLQCINFLVVPDQGQVWLEGRKVNFSRKRELYAYRQQVGMIFQDFNLFDHLTALDNVGIGLVHVKGMSKKAAGERAMAEIERVGLKAHAGHYPAQLSGGQKQRISIARALAMDPKVMLLDEPTSALDPELIGEVLAVIRDLVANGMTMLMATHQIGFSRAMADEIIFMENGEILEQGPPGKIFSSPECDRTREFCSKITELYGEAL</sequence>
<comment type="similarity">
    <text evidence="2">Belongs to the ABC transporter superfamily.</text>
</comment>
<evidence type="ECO:0000256" key="8">
    <source>
        <dbReference type="ARBA" id="ARBA00023136"/>
    </source>
</evidence>
<name>A0LQ68_SYNFM</name>
<organism evidence="10 11">
    <name type="scientific">Syntrophobacter fumaroxidans (strain DSM 10017 / MPOB)</name>
    <dbReference type="NCBI Taxonomy" id="335543"/>
    <lineage>
        <taxon>Bacteria</taxon>
        <taxon>Pseudomonadati</taxon>
        <taxon>Thermodesulfobacteriota</taxon>
        <taxon>Syntrophobacteria</taxon>
        <taxon>Syntrophobacterales</taxon>
        <taxon>Syntrophobacteraceae</taxon>
        <taxon>Syntrophobacter</taxon>
    </lineage>
</organism>
<dbReference type="InterPro" id="IPR003593">
    <property type="entry name" value="AAA+_ATPase"/>
</dbReference>
<dbReference type="OrthoDB" id="5448699at2"/>
<evidence type="ECO:0000313" key="11">
    <source>
        <dbReference type="Proteomes" id="UP000001784"/>
    </source>
</evidence>
<comment type="subcellular location">
    <subcellularLocation>
        <location evidence="1">Cell membrane</location>
        <topology evidence="1">Peripheral membrane protein</topology>
    </subcellularLocation>
</comment>